<dbReference type="SUPFAM" id="SSF52172">
    <property type="entry name" value="CheY-like"/>
    <property type="match status" value="1"/>
</dbReference>
<feature type="modified residue" description="4-aspartylphosphate" evidence="8">
    <location>
        <position position="51"/>
    </location>
</feature>
<comment type="subcellular location">
    <subcellularLocation>
        <location evidence="1">Cytoplasm</location>
    </subcellularLocation>
</comment>
<dbReference type="InterPro" id="IPR036388">
    <property type="entry name" value="WH-like_DNA-bd_sf"/>
</dbReference>
<dbReference type="FunFam" id="3.40.50.2300:FF:000002">
    <property type="entry name" value="DNA-binding response regulator PhoP"/>
    <property type="match status" value="1"/>
</dbReference>
<evidence type="ECO:0000256" key="9">
    <source>
        <dbReference type="PROSITE-ProRule" id="PRU01091"/>
    </source>
</evidence>
<evidence type="ECO:0000313" key="13">
    <source>
        <dbReference type="Proteomes" id="UP000285324"/>
    </source>
</evidence>
<dbReference type="SMART" id="SM00862">
    <property type="entry name" value="Trans_reg_C"/>
    <property type="match status" value="1"/>
</dbReference>
<reference evidence="12 13" key="1">
    <citation type="submission" date="2018-08" db="EMBL/GenBank/DDBJ databases">
        <title>Achromobacter xylosoxidans Genome sequencing and assembly.</title>
        <authorList>
            <person name="Wang R."/>
            <person name="Rensing C."/>
            <person name="Li Y."/>
        </authorList>
    </citation>
    <scope>NUCLEOTIDE SEQUENCE [LARGE SCALE GENOMIC DNA]</scope>
    <source>
        <strain evidence="12 13">GD003A</strain>
    </source>
</reference>
<evidence type="ECO:0000256" key="1">
    <source>
        <dbReference type="ARBA" id="ARBA00004496"/>
    </source>
</evidence>
<keyword evidence="4" id="KW-0902">Two-component regulatory system</keyword>
<evidence type="ECO:0000313" key="12">
    <source>
        <dbReference type="EMBL" id="RPJ92070.1"/>
    </source>
</evidence>
<dbReference type="OrthoDB" id="9802426at2"/>
<evidence type="ECO:0000256" key="3">
    <source>
        <dbReference type="ARBA" id="ARBA00022553"/>
    </source>
</evidence>
<feature type="domain" description="OmpR/PhoB-type" evidence="11">
    <location>
        <begin position="124"/>
        <end position="218"/>
    </location>
</feature>
<dbReference type="InterPro" id="IPR039420">
    <property type="entry name" value="WalR-like"/>
</dbReference>
<keyword evidence="7" id="KW-0804">Transcription</keyword>
<evidence type="ECO:0000256" key="6">
    <source>
        <dbReference type="ARBA" id="ARBA00023125"/>
    </source>
</evidence>
<dbReference type="GO" id="GO:0000976">
    <property type="term" value="F:transcription cis-regulatory region binding"/>
    <property type="evidence" value="ECO:0007669"/>
    <property type="project" value="TreeGrafter"/>
</dbReference>
<evidence type="ECO:0000256" key="4">
    <source>
        <dbReference type="ARBA" id="ARBA00023012"/>
    </source>
</evidence>
<dbReference type="SMART" id="SM00448">
    <property type="entry name" value="REC"/>
    <property type="match status" value="1"/>
</dbReference>
<dbReference type="PROSITE" id="PS51755">
    <property type="entry name" value="OMPR_PHOB"/>
    <property type="match status" value="1"/>
</dbReference>
<organism evidence="12 13">
    <name type="scientific">Alcaligenes xylosoxydans xylosoxydans</name>
    <name type="common">Achromobacter xylosoxidans</name>
    <dbReference type="NCBI Taxonomy" id="85698"/>
    <lineage>
        <taxon>Bacteria</taxon>
        <taxon>Pseudomonadati</taxon>
        <taxon>Pseudomonadota</taxon>
        <taxon>Betaproteobacteria</taxon>
        <taxon>Burkholderiales</taxon>
        <taxon>Alcaligenaceae</taxon>
        <taxon>Achromobacter</taxon>
    </lineage>
</organism>
<evidence type="ECO:0000256" key="5">
    <source>
        <dbReference type="ARBA" id="ARBA00023015"/>
    </source>
</evidence>
<keyword evidence="6 9" id="KW-0238">DNA-binding</keyword>
<feature type="DNA-binding region" description="OmpR/PhoB-type" evidence="9">
    <location>
        <begin position="124"/>
        <end position="218"/>
    </location>
</feature>
<dbReference type="Gene3D" id="3.40.50.2300">
    <property type="match status" value="1"/>
</dbReference>
<dbReference type="AlphaFoldDB" id="A0A424WFQ6"/>
<dbReference type="Gene3D" id="6.10.250.690">
    <property type="match status" value="1"/>
</dbReference>
<gene>
    <name evidence="12" type="ORF">DY367_08875</name>
</gene>
<name>A0A424WFQ6_ALCXX</name>
<dbReference type="GO" id="GO:0032993">
    <property type="term" value="C:protein-DNA complex"/>
    <property type="evidence" value="ECO:0007669"/>
    <property type="project" value="TreeGrafter"/>
</dbReference>
<dbReference type="PANTHER" id="PTHR48111:SF35">
    <property type="entry name" value="TRANSCRIPTIONAL REGULATORY PROTEIN QSEB"/>
    <property type="match status" value="1"/>
</dbReference>
<dbReference type="CDD" id="cd17624">
    <property type="entry name" value="REC_OmpR_PmrA-like"/>
    <property type="match status" value="1"/>
</dbReference>
<dbReference type="Gene3D" id="1.10.10.10">
    <property type="entry name" value="Winged helix-like DNA-binding domain superfamily/Winged helix DNA-binding domain"/>
    <property type="match status" value="1"/>
</dbReference>
<dbReference type="Pfam" id="PF00486">
    <property type="entry name" value="Trans_reg_C"/>
    <property type="match status" value="1"/>
</dbReference>
<protein>
    <submittedName>
        <fullName evidence="12">Response regulator</fullName>
    </submittedName>
</protein>
<dbReference type="InterPro" id="IPR001789">
    <property type="entry name" value="Sig_transdc_resp-reg_receiver"/>
</dbReference>
<proteinExistence type="predicted"/>
<evidence type="ECO:0000259" key="11">
    <source>
        <dbReference type="PROSITE" id="PS51755"/>
    </source>
</evidence>
<dbReference type="Proteomes" id="UP000285324">
    <property type="component" value="Unassembled WGS sequence"/>
</dbReference>
<dbReference type="PROSITE" id="PS50110">
    <property type="entry name" value="RESPONSE_REGULATORY"/>
    <property type="match status" value="1"/>
</dbReference>
<evidence type="ECO:0000256" key="7">
    <source>
        <dbReference type="ARBA" id="ARBA00023163"/>
    </source>
</evidence>
<dbReference type="Pfam" id="PF00072">
    <property type="entry name" value="Response_reg"/>
    <property type="match status" value="1"/>
</dbReference>
<feature type="domain" description="Response regulatory" evidence="10">
    <location>
        <begin position="2"/>
        <end position="116"/>
    </location>
</feature>
<keyword evidence="2" id="KW-0963">Cytoplasm</keyword>
<evidence type="ECO:0000256" key="2">
    <source>
        <dbReference type="ARBA" id="ARBA00022490"/>
    </source>
</evidence>
<evidence type="ECO:0000259" key="10">
    <source>
        <dbReference type="PROSITE" id="PS50110"/>
    </source>
</evidence>
<dbReference type="PANTHER" id="PTHR48111">
    <property type="entry name" value="REGULATOR OF RPOS"/>
    <property type="match status" value="1"/>
</dbReference>
<dbReference type="InterPro" id="IPR001867">
    <property type="entry name" value="OmpR/PhoB-type_DNA-bd"/>
</dbReference>
<dbReference type="GO" id="GO:0000156">
    <property type="term" value="F:phosphorelay response regulator activity"/>
    <property type="evidence" value="ECO:0007669"/>
    <property type="project" value="TreeGrafter"/>
</dbReference>
<dbReference type="InterPro" id="IPR011006">
    <property type="entry name" value="CheY-like_superfamily"/>
</dbReference>
<keyword evidence="5" id="KW-0805">Transcription regulation</keyword>
<keyword evidence="3 8" id="KW-0597">Phosphoprotein</keyword>
<accession>A0A424WFQ6</accession>
<comment type="caution">
    <text evidence="12">The sequence shown here is derived from an EMBL/GenBank/DDBJ whole genome shotgun (WGS) entry which is preliminary data.</text>
</comment>
<dbReference type="GO" id="GO:0006355">
    <property type="term" value="P:regulation of DNA-templated transcription"/>
    <property type="evidence" value="ECO:0007669"/>
    <property type="project" value="InterPro"/>
</dbReference>
<dbReference type="CDD" id="cd00383">
    <property type="entry name" value="trans_reg_C"/>
    <property type="match status" value="1"/>
</dbReference>
<sequence length="223" mass="24995">MRILIVEDDPLIGDGLKNGLRLLGYAVDWFVNGQEGDHALRAVHYDAVVLDLGLPSEDGVTLLTRWRQAGIDVPVVILTARDAVESRIGGLDAGADDYLIKPITLDELAARLRAVTRRLAGKPEPVWRHGDLEYQPASHEARWKGLAVDLTVREAQLLELFLTHPSRVLTRDFIRDKLYDWDSDLESNALEVHVHHLRKKIHPKLIRTLRGAGYALGQVETEA</sequence>
<dbReference type="EMBL" id="QVXO01000010">
    <property type="protein sequence ID" value="RPJ92070.1"/>
    <property type="molecule type" value="Genomic_DNA"/>
</dbReference>
<evidence type="ECO:0000256" key="8">
    <source>
        <dbReference type="PROSITE-ProRule" id="PRU00169"/>
    </source>
</evidence>
<dbReference type="GO" id="GO:0005829">
    <property type="term" value="C:cytosol"/>
    <property type="evidence" value="ECO:0007669"/>
    <property type="project" value="TreeGrafter"/>
</dbReference>
<dbReference type="RefSeq" id="WP_118932282.1">
    <property type="nucleotide sequence ID" value="NZ_CP061008.1"/>
</dbReference>